<evidence type="ECO:0000313" key="3">
    <source>
        <dbReference type="EMBL" id="KAF5834258.1"/>
    </source>
</evidence>
<feature type="region of interest" description="Disordered" evidence="1">
    <location>
        <begin position="206"/>
        <end position="251"/>
    </location>
</feature>
<proteinExistence type="predicted"/>
<reference evidence="3" key="1">
    <citation type="submission" date="2017-08" db="EMBL/GenBank/DDBJ databases">
        <authorList>
            <person name="Polle J.E."/>
            <person name="Barry K."/>
            <person name="Cushman J."/>
            <person name="Schmutz J."/>
            <person name="Tran D."/>
            <person name="Hathwaick L.T."/>
            <person name="Yim W.C."/>
            <person name="Jenkins J."/>
            <person name="Mckie-Krisberg Z.M."/>
            <person name="Prochnik S."/>
            <person name="Lindquist E."/>
            <person name="Dockter R.B."/>
            <person name="Adam C."/>
            <person name="Molina H."/>
            <person name="Bunkerborg J."/>
            <person name="Jin E."/>
            <person name="Buchheim M."/>
            <person name="Magnuson J."/>
        </authorList>
    </citation>
    <scope>NUCLEOTIDE SEQUENCE</scope>
    <source>
        <strain evidence="3">CCAP 19/18</strain>
    </source>
</reference>
<feature type="region of interest" description="Disordered" evidence="1">
    <location>
        <begin position="288"/>
        <end position="308"/>
    </location>
</feature>
<gene>
    <name evidence="3" type="ORF">DUNSADRAFT_9170</name>
</gene>
<dbReference type="InterPro" id="IPR039905">
    <property type="entry name" value="CD2BP2/Lin1"/>
</dbReference>
<sequence length="492" mass="52834">MSNNSDSEEELVGSKRKARPHDAIVDQALKVEDEEKRQRKISKKVASGKTLAEIEEEEGGPIKESKVGMAQTQRALGRKAQPVQDDAGNVAVEGTDVNKFEENVQVEEEEGIRFTGFNLNEERETGHFDDQGNYVEAKDKGEKDAWMASDEAKVVSAEVRQKLEARRAEEAKLDAQKRAPLTDRQIADLKSELASHMLPGEGLTRALKRISGSNAQQTKAMGKRERMRLQQQQQQQQQAAQEQTKKPKAATHSNSAIVALIAMVQEVDVYDSTREDFLRFAEMWLPKKPPAPEQNTPAAAAAAAADEDDDMFGGDDTFERSRDNQAAAVVAAAAAPPAAAEGGLGAETGQSGAQASSTTSAAAPAAPAPAPAAAPAPASDGGASGTSGAGEEVDYSSWPIKELKRCLQERGVDASQIVEKNELIAKVREVASQPIGSNQTFDVPFGYVFDPESGCFYNPEAGMYFDNHSGLFAAGGRWYVASGDQFVEYTGA</sequence>
<feature type="compositionally biased region" description="Acidic residues" evidence="1">
    <location>
        <begin position="1"/>
        <end position="11"/>
    </location>
</feature>
<dbReference type="Proteomes" id="UP000815325">
    <property type="component" value="Unassembled WGS sequence"/>
</dbReference>
<feature type="compositionally biased region" description="Basic and acidic residues" evidence="1">
    <location>
        <begin position="20"/>
        <end position="37"/>
    </location>
</feature>
<keyword evidence="4" id="KW-1185">Reference proteome</keyword>
<dbReference type="PANTHER" id="PTHR13138">
    <property type="entry name" value="PROTEIN LIN1"/>
    <property type="match status" value="1"/>
</dbReference>
<accession>A0ABQ7GI19</accession>
<comment type="caution">
    <text evidence="3">The sequence shown here is derived from an EMBL/GenBank/DDBJ whole genome shotgun (WGS) entry which is preliminary data.</text>
</comment>
<evidence type="ECO:0000259" key="2">
    <source>
        <dbReference type="Pfam" id="PF17780"/>
    </source>
</evidence>
<protein>
    <recommendedName>
        <fullName evidence="2">OCRE domain-containing protein</fullName>
    </recommendedName>
</protein>
<organism evidence="3 4">
    <name type="scientific">Dunaliella salina</name>
    <name type="common">Green alga</name>
    <name type="synonym">Protococcus salinus</name>
    <dbReference type="NCBI Taxonomy" id="3046"/>
    <lineage>
        <taxon>Eukaryota</taxon>
        <taxon>Viridiplantae</taxon>
        <taxon>Chlorophyta</taxon>
        <taxon>core chlorophytes</taxon>
        <taxon>Chlorophyceae</taxon>
        <taxon>CS clade</taxon>
        <taxon>Chlamydomonadales</taxon>
        <taxon>Dunaliellaceae</taxon>
        <taxon>Dunaliella</taxon>
    </lineage>
</organism>
<dbReference type="InterPro" id="IPR041591">
    <property type="entry name" value="OCRE"/>
</dbReference>
<dbReference type="Pfam" id="PF17780">
    <property type="entry name" value="OCRE"/>
    <property type="match status" value="1"/>
</dbReference>
<feature type="region of interest" description="Disordered" evidence="1">
    <location>
        <begin position="1"/>
        <end position="64"/>
    </location>
</feature>
<name>A0ABQ7GI19_DUNSA</name>
<evidence type="ECO:0000313" key="4">
    <source>
        <dbReference type="Proteomes" id="UP000815325"/>
    </source>
</evidence>
<feature type="region of interest" description="Disordered" evidence="1">
    <location>
        <begin position="340"/>
        <end position="393"/>
    </location>
</feature>
<feature type="compositionally biased region" description="Low complexity" evidence="1">
    <location>
        <begin position="230"/>
        <end position="242"/>
    </location>
</feature>
<dbReference type="EMBL" id="MU069767">
    <property type="protein sequence ID" value="KAF5834258.1"/>
    <property type="molecule type" value="Genomic_DNA"/>
</dbReference>
<dbReference type="PANTHER" id="PTHR13138:SF3">
    <property type="entry name" value="CD2 ANTIGEN CYTOPLASMIC TAIL-BINDING PROTEIN 2"/>
    <property type="match status" value="1"/>
</dbReference>
<feature type="domain" description="OCRE" evidence="2">
    <location>
        <begin position="446"/>
        <end position="479"/>
    </location>
</feature>
<feature type="compositionally biased region" description="Low complexity" evidence="1">
    <location>
        <begin position="348"/>
        <end position="365"/>
    </location>
</feature>
<evidence type="ECO:0000256" key="1">
    <source>
        <dbReference type="SAM" id="MobiDB-lite"/>
    </source>
</evidence>